<dbReference type="CDD" id="cd08342">
    <property type="entry name" value="HPPD_N_like"/>
    <property type="match status" value="1"/>
</dbReference>
<keyword evidence="11" id="KW-0256">Endoplasmic reticulum</keyword>
<dbReference type="GO" id="GO:0042802">
    <property type="term" value="F:identical protein binding"/>
    <property type="evidence" value="ECO:0007669"/>
    <property type="project" value="UniProtKB-ARBA"/>
</dbReference>
<evidence type="ECO:0000256" key="16">
    <source>
        <dbReference type="ARBA" id="ARBA00023136"/>
    </source>
</evidence>
<keyword evidence="15" id="KW-0333">Golgi apparatus</keyword>
<keyword evidence="10" id="KW-0677">Repeat</keyword>
<dbReference type="InterPro" id="IPR037523">
    <property type="entry name" value="VOC_core"/>
</dbReference>
<evidence type="ECO:0000313" key="21">
    <source>
        <dbReference type="EMBL" id="GME73920.1"/>
    </source>
</evidence>
<dbReference type="InterPro" id="IPR004360">
    <property type="entry name" value="Glyas_Fos-R_dOase_dom"/>
</dbReference>
<keyword evidence="12" id="KW-0223">Dioxygenase</keyword>
<evidence type="ECO:0000256" key="9">
    <source>
        <dbReference type="ARBA" id="ARBA00022723"/>
    </source>
</evidence>
<dbReference type="GO" id="GO:0000139">
    <property type="term" value="C:Golgi membrane"/>
    <property type="evidence" value="ECO:0007669"/>
    <property type="project" value="UniProtKB-SubCell"/>
</dbReference>
<comment type="caution">
    <text evidence="21">The sequence shown here is derived from an EMBL/GenBank/DDBJ whole genome shotgun (WGS) entry which is preliminary data.</text>
</comment>
<dbReference type="CDD" id="cd07250">
    <property type="entry name" value="HPPD_C_like"/>
    <property type="match status" value="1"/>
</dbReference>
<comment type="function">
    <text evidence="18">Catalyzes the conversion of 4-hydroxyphenylpyruvic acid to homogentisic acid, one of the steps in tyrosine catabolism.</text>
</comment>
<reference evidence="21" key="1">
    <citation type="submission" date="2023-04" db="EMBL/GenBank/DDBJ databases">
        <title>Candida boidinii NBRC 10035.</title>
        <authorList>
            <person name="Ichikawa N."/>
            <person name="Sato H."/>
            <person name="Tonouchi N."/>
        </authorList>
    </citation>
    <scope>NUCLEOTIDE SEQUENCE</scope>
    <source>
        <strain evidence="21">NBRC 10035</strain>
    </source>
</reference>
<dbReference type="InterPro" id="IPR029068">
    <property type="entry name" value="Glyas_Bleomycin-R_OHBP_Dase"/>
</dbReference>
<keyword evidence="9" id="KW-0479">Metal-binding</keyword>
<feature type="domain" description="VOC" evidence="20">
    <location>
        <begin position="78"/>
        <end position="225"/>
    </location>
</feature>
<evidence type="ECO:0000256" key="7">
    <source>
        <dbReference type="ARBA" id="ARBA00018452"/>
    </source>
</evidence>
<comment type="catalytic activity">
    <reaction evidence="19">
        <text>3-(4-hydroxyphenyl)pyruvate + O2 = homogentisate + CO2</text>
        <dbReference type="Rhea" id="RHEA:16189"/>
        <dbReference type="ChEBI" id="CHEBI:15379"/>
        <dbReference type="ChEBI" id="CHEBI:16169"/>
        <dbReference type="ChEBI" id="CHEBI:16526"/>
        <dbReference type="ChEBI" id="CHEBI:36242"/>
        <dbReference type="EC" id="1.13.11.27"/>
    </reaction>
    <physiologicalReaction direction="left-to-right" evidence="19">
        <dbReference type="Rhea" id="RHEA:16190"/>
    </physiologicalReaction>
</comment>
<gene>
    <name evidence="21" type="ORF">Cboi02_000422700</name>
</gene>
<evidence type="ECO:0000256" key="10">
    <source>
        <dbReference type="ARBA" id="ARBA00022737"/>
    </source>
</evidence>
<comment type="subunit">
    <text evidence="6">Homodimer.</text>
</comment>
<sequence>MVEFSELLTYFTIGKKRYEDLTLHDSADERKKKKLEKQRQKRIKVADKRKEWEKERLEDIKLKIAISGNTNADDQVIGIHHVTFYVGSSSIAAAYLVDHYGFKRFASRGLTEGERDYSSEVVVNGNIILSFITPLKNSSFWKWGCARKDATKPNLKSFHKHLSTRGDSVKDVAFRVKNVEKAFNFALKNGAKCISKPAQYLDEYGIIGLAIVTGLGDTTHTLIEKKFYKGFLPGYRMSDEKLDPNSDNLKRYAYNIIDSSHKEKIDILFAMLEKEYMKSGKIPALETSPSSGKDLVETDLLNIKIEKAKEGTSNEQLEQEVVIEVNEGNKAEQNSDSKERLPVKFDDFDHVAQNVNWNSMFNSAEYYRKCFDFKLFGSVDEKDVSTKYSCLRSTVMASNNLRVKMLINEAAIGLKKSQIEEFLHYNVSKTGVQHIAMRTSDIIETVQRLRESGVDFVTGPASYYTNLKTRLSNSTILINEDLALLEKEQILVDFDDKGYILQAFTKPIFSTPTFLFEIIQRNNHNSFGADNAKALFEALGKEQKLRRNLV</sequence>
<dbReference type="InterPro" id="IPR041736">
    <property type="entry name" value="4OHPhenylPyrv_dOase_N"/>
</dbReference>
<evidence type="ECO:0000256" key="12">
    <source>
        <dbReference type="ARBA" id="ARBA00022964"/>
    </source>
</evidence>
<evidence type="ECO:0000256" key="15">
    <source>
        <dbReference type="ARBA" id="ARBA00023034"/>
    </source>
</evidence>
<evidence type="ECO:0000256" key="4">
    <source>
        <dbReference type="ARBA" id="ARBA00004496"/>
    </source>
</evidence>
<dbReference type="InterPro" id="IPR041735">
    <property type="entry name" value="4OHPhenylPyrv_dOase_C"/>
</dbReference>
<dbReference type="GO" id="GO:0005789">
    <property type="term" value="C:endoplasmic reticulum membrane"/>
    <property type="evidence" value="ECO:0007669"/>
    <property type="project" value="UniProtKB-SubCell"/>
</dbReference>
<organism evidence="21 22">
    <name type="scientific">Candida boidinii</name>
    <name type="common">Yeast</name>
    <dbReference type="NCBI Taxonomy" id="5477"/>
    <lineage>
        <taxon>Eukaryota</taxon>
        <taxon>Fungi</taxon>
        <taxon>Dikarya</taxon>
        <taxon>Ascomycota</taxon>
        <taxon>Saccharomycotina</taxon>
        <taxon>Pichiomycetes</taxon>
        <taxon>Pichiales</taxon>
        <taxon>Pichiaceae</taxon>
        <taxon>Ogataea</taxon>
        <taxon>Ogataea/Candida clade</taxon>
    </lineage>
</organism>
<comment type="subcellular location">
    <subcellularLocation>
        <location evidence="4">Cytoplasm</location>
    </subcellularLocation>
    <subcellularLocation>
        <location evidence="3">Endoplasmic reticulum membrane</location>
        <topology evidence="3">Peripheral membrane protein</topology>
    </subcellularLocation>
    <subcellularLocation>
        <location evidence="2">Golgi apparatus membrane</location>
        <topology evidence="2">Peripheral membrane protein</topology>
    </subcellularLocation>
</comment>
<dbReference type="Proteomes" id="UP001165120">
    <property type="component" value="Unassembled WGS sequence"/>
</dbReference>
<comment type="similarity">
    <text evidence="5">Belongs to the 4HPPD family.</text>
</comment>
<dbReference type="EMBL" id="BSXN01001640">
    <property type="protein sequence ID" value="GME73920.1"/>
    <property type="molecule type" value="Genomic_DNA"/>
</dbReference>
<comment type="cofactor">
    <cofactor evidence="1">
        <name>Fe cation</name>
        <dbReference type="ChEBI" id="CHEBI:24875"/>
    </cofactor>
</comment>
<keyword evidence="13" id="KW-0560">Oxidoreductase</keyword>
<evidence type="ECO:0000256" key="3">
    <source>
        <dbReference type="ARBA" id="ARBA00004406"/>
    </source>
</evidence>
<evidence type="ECO:0000256" key="2">
    <source>
        <dbReference type="ARBA" id="ARBA00004395"/>
    </source>
</evidence>
<dbReference type="PROSITE" id="PS51819">
    <property type="entry name" value="VOC"/>
    <property type="match status" value="2"/>
</dbReference>
<evidence type="ECO:0000256" key="18">
    <source>
        <dbReference type="ARBA" id="ARBA00033727"/>
    </source>
</evidence>
<keyword evidence="22" id="KW-1185">Reference proteome</keyword>
<dbReference type="GO" id="GO:0006572">
    <property type="term" value="P:L-tyrosine catabolic process"/>
    <property type="evidence" value="ECO:0007669"/>
    <property type="project" value="TreeGrafter"/>
</dbReference>
<protein>
    <recommendedName>
        <fullName evidence="7">4-hydroxyphenylpyruvate dioxygenase</fullName>
    </recommendedName>
    <alternativeName>
        <fullName evidence="17">4-hydroxyphenylpyruvic acid oxidase</fullName>
    </alternativeName>
</protein>
<dbReference type="FunFam" id="3.10.180.10:FF:000022">
    <property type="entry name" value="4-hydroxyphenylpyruvate dioxygenase"/>
    <property type="match status" value="1"/>
</dbReference>
<evidence type="ECO:0000256" key="14">
    <source>
        <dbReference type="ARBA" id="ARBA00023004"/>
    </source>
</evidence>
<dbReference type="PANTHER" id="PTHR11959">
    <property type="entry name" value="4-HYDROXYPHENYLPYRUVATE DIOXYGENASE"/>
    <property type="match status" value="1"/>
</dbReference>
<evidence type="ECO:0000259" key="20">
    <source>
        <dbReference type="PROSITE" id="PS51819"/>
    </source>
</evidence>
<evidence type="ECO:0000256" key="13">
    <source>
        <dbReference type="ARBA" id="ARBA00023002"/>
    </source>
</evidence>
<keyword evidence="16" id="KW-0472">Membrane</keyword>
<dbReference type="GO" id="GO:0046872">
    <property type="term" value="F:metal ion binding"/>
    <property type="evidence" value="ECO:0007669"/>
    <property type="project" value="UniProtKB-KW"/>
</dbReference>
<dbReference type="InterPro" id="IPR005956">
    <property type="entry name" value="4OHPhenylPyrv_dOase"/>
</dbReference>
<dbReference type="SUPFAM" id="SSF54593">
    <property type="entry name" value="Glyoxalase/Bleomycin resistance protein/Dihydroxybiphenyl dioxygenase"/>
    <property type="match status" value="2"/>
</dbReference>
<dbReference type="GO" id="GO:0003868">
    <property type="term" value="F:4-hydroxyphenylpyruvate dioxygenase activity"/>
    <property type="evidence" value="ECO:0007669"/>
    <property type="project" value="UniProtKB-EC"/>
</dbReference>
<evidence type="ECO:0000313" key="22">
    <source>
        <dbReference type="Proteomes" id="UP001165120"/>
    </source>
</evidence>
<keyword evidence="14" id="KW-0408">Iron</keyword>
<dbReference type="AlphaFoldDB" id="A0A9W6T1R3"/>
<evidence type="ECO:0000256" key="11">
    <source>
        <dbReference type="ARBA" id="ARBA00022824"/>
    </source>
</evidence>
<feature type="domain" description="VOC" evidence="20">
    <location>
        <begin position="347"/>
        <end position="506"/>
    </location>
</feature>
<dbReference type="PANTHER" id="PTHR11959:SF6">
    <property type="entry name" value="VOC DOMAIN-CONTAINING PROTEIN"/>
    <property type="match status" value="1"/>
</dbReference>
<evidence type="ECO:0000256" key="8">
    <source>
        <dbReference type="ARBA" id="ARBA00022490"/>
    </source>
</evidence>
<dbReference type="Gene3D" id="3.10.180.10">
    <property type="entry name" value="2,3-Dihydroxybiphenyl 1,2-Dioxygenase, domain 1"/>
    <property type="match status" value="2"/>
</dbReference>
<keyword evidence="8" id="KW-0963">Cytoplasm</keyword>
<evidence type="ECO:0000256" key="19">
    <source>
        <dbReference type="ARBA" id="ARBA00048047"/>
    </source>
</evidence>
<name>A0A9W6T1R3_CANBO</name>
<evidence type="ECO:0000256" key="5">
    <source>
        <dbReference type="ARBA" id="ARBA00005877"/>
    </source>
</evidence>
<evidence type="ECO:0000256" key="1">
    <source>
        <dbReference type="ARBA" id="ARBA00001962"/>
    </source>
</evidence>
<proteinExistence type="inferred from homology"/>
<evidence type="ECO:0000256" key="6">
    <source>
        <dbReference type="ARBA" id="ARBA00011738"/>
    </source>
</evidence>
<accession>A0A9W6T1R3</accession>
<evidence type="ECO:0000256" key="17">
    <source>
        <dbReference type="ARBA" id="ARBA00029786"/>
    </source>
</evidence>
<dbReference type="Pfam" id="PF00903">
    <property type="entry name" value="Glyoxalase"/>
    <property type="match status" value="1"/>
</dbReference>